<keyword evidence="2" id="KW-1185">Reference proteome</keyword>
<dbReference type="STRING" id="1616788.AR543_05345"/>
<reference evidence="1 2" key="2">
    <citation type="journal article" date="2016" name="Int. J. Syst. Evol. Microbiol.">
        <title>Paenibacillus bovis sp. nov., isolated from raw yak (Bos grunniens) milk.</title>
        <authorList>
            <person name="Gao C."/>
            <person name="Han J."/>
            <person name="Liu Z."/>
            <person name="Xu X."/>
            <person name="Hang F."/>
            <person name="Wu Z."/>
        </authorList>
    </citation>
    <scope>NUCLEOTIDE SEQUENCE [LARGE SCALE GENOMIC DNA]</scope>
    <source>
        <strain evidence="1 2">BD3526</strain>
    </source>
</reference>
<proteinExistence type="predicted"/>
<dbReference type="RefSeq" id="WP_064505559.1">
    <property type="nucleotide sequence ID" value="NZ_CP013023.1"/>
</dbReference>
<accession>A0A172ZDA1</accession>
<dbReference type="Proteomes" id="UP000078148">
    <property type="component" value="Chromosome"/>
</dbReference>
<gene>
    <name evidence="1" type="ORF">AR543_05345</name>
</gene>
<reference evidence="2" key="1">
    <citation type="submission" date="2015-10" db="EMBL/GenBank/DDBJ databases">
        <title>Genome of Paenibacillus bovis sp. nov.</title>
        <authorList>
            <person name="Wu Z."/>
            <person name="Gao C."/>
            <person name="Liu Z."/>
            <person name="Zheng H."/>
        </authorList>
    </citation>
    <scope>NUCLEOTIDE SEQUENCE [LARGE SCALE GENOMIC DNA]</scope>
    <source>
        <strain evidence="2">BD3526</strain>
    </source>
</reference>
<evidence type="ECO:0000313" key="2">
    <source>
        <dbReference type="Proteomes" id="UP000078148"/>
    </source>
</evidence>
<name>A0A172ZDA1_9BACL</name>
<dbReference type="OrthoDB" id="361945at2"/>
<dbReference type="AlphaFoldDB" id="A0A172ZDA1"/>
<dbReference type="KEGG" id="pbv:AR543_05345"/>
<dbReference type="EMBL" id="CP013023">
    <property type="protein sequence ID" value="ANF95493.1"/>
    <property type="molecule type" value="Genomic_DNA"/>
</dbReference>
<evidence type="ECO:0000313" key="1">
    <source>
        <dbReference type="EMBL" id="ANF95493.1"/>
    </source>
</evidence>
<organism evidence="1 2">
    <name type="scientific">Paenibacillus bovis</name>
    <dbReference type="NCBI Taxonomy" id="1616788"/>
    <lineage>
        <taxon>Bacteria</taxon>
        <taxon>Bacillati</taxon>
        <taxon>Bacillota</taxon>
        <taxon>Bacilli</taxon>
        <taxon>Bacillales</taxon>
        <taxon>Paenibacillaceae</taxon>
        <taxon>Paenibacillus</taxon>
    </lineage>
</organism>
<sequence length="210" mass="24137">MNEPQTPWINHLPSIEECRRIFRSIAMLDAILIPEWEYRYYSFNSVWAEGEEMASMRDGEGSHYFALFTRDGLMIKGYDAEQAASGLMLSKAQSIDPLPAAVADFLQEPAFMGEQTTFCLWYLYSENRWLSDRPYTEQECSLLQALWSGASYYREWAADYTETEVHPEAVHRIFAGEPLTSALIAQLNPELEFGDLEEDIEEIDYPATAD</sequence>
<protein>
    <submittedName>
        <fullName evidence="1">Uncharacterized protein</fullName>
    </submittedName>
</protein>